<organism evidence="1">
    <name type="scientific">marine sediment metagenome</name>
    <dbReference type="NCBI Taxonomy" id="412755"/>
    <lineage>
        <taxon>unclassified sequences</taxon>
        <taxon>metagenomes</taxon>
        <taxon>ecological metagenomes</taxon>
    </lineage>
</organism>
<dbReference type="AlphaFoldDB" id="X1I6K0"/>
<sequence>MFACGIHDVLGPYADAVFHIENSAIDRDSIQKRGGEVGIVKKSTPFIESQLRGYDGGFMLVSASHKIEKQTCLFILGGNVAYLVNQKYVVG</sequence>
<comment type="caution">
    <text evidence="1">The sequence shown here is derived from an EMBL/GenBank/DDBJ whole genome shotgun (WGS) entry which is preliminary data.</text>
</comment>
<evidence type="ECO:0000313" key="1">
    <source>
        <dbReference type="EMBL" id="GAH61734.1"/>
    </source>
</evidence>
<name>X1I6K0_9ZZZZ</name>
<protein>
    <submittedName>
        <fullName evidence="1">Uncharacterized protein</fullName>
    </submittedName>
</protein>
<accession>X1I6K0</accession>
<proteinExistence type="predicted"/>
<reference evidence="1" key="1">
    <citation type="journal article" date="2014" name="Front. Microbiol.">
        <title>High frequency of phylogenetically diverse reductive dehalogenase-homologous genes in deep subseafloor sedimentary metagenomes.</title>
        <authorList>
            <person name="Kawai M."/>
            <person name="Futagami T."/>
            <person name="Toyoda A."/>
            <person name="Takaki Y."/>
            <person name="Nishi S."/>
            <person name="Hori S."/>
            <person name="Arai W."/>
            <person name="Tsubouchi T."/>
            <person name="Morono Y."/>
            <person name="Uchiyama I."/>
            <person name="Ito T."/>
            <person name="Fujiyama A."/>
            <person name="Inagaki F."/>
            <person name="Takami H."/>
        </authorList>
    </citation>
    <scope>NUCLEOTIDE SEQUENCE</scope>
    <source>
        <strain evidence="1">Expedition CK06-06</strain>
    </source>
</reference>
<gene>
    <name evidence="1" type="ORF">S03H2_29392</name>
</gene>
<dbReference type="EMBL" id="BARU01017739">
    <property type="protein sequence ID" value="GAH61734.1"/>
    <property type="molecule type" value="Genomic_DNA"/>
</dbReference>